<dbReference type="Proteomes" id="UP000516160">
    <property type="component" value="Chromosome"/>
</dbReference>
<feature type="transmembrane region" description="Helical" evidence="1">
    <location>
        <begin position="157"/>
        <end position="181"/>
    </location>
</feature>
<evidence type="ECO:0000256" key="1">
    <source>
        <dbReference type="SAM" id="Phobius"/>
    </source>
</evidence>
<accession>A0A7G9W924</accession>
<reference evidence="2 3" key="1">
    <citation type="submission" date="2020-07" db="EMBL/GenBank/DDBJ databases">
        <title>Alkalicella. sp. LB2 genome.</title>
        <authorList>
            <person name="Postec A."/>
            <person name="Quemeneur M."/>
        </authorList>
    </citation>
    <scope>NUCLEOTIDE SEQUENCE [LARGE SCALE GENOMIC DNA]</scope>
    <source>
        <strain evidence="2 3">LB2</strain>
    </source>
</reference>
<feature type="transmembrane region" description="Helical" evidence="1">
    <location>
        <begin position="105"/>
        <end position="124"/>
    </location>
</feature>
<organism evidence="2 3">
    <name type="scientific">Alkalicella caledoniensis</name>
    <dbReference type="NCBI Taxonomy" id="2731377"/>
    <lineage>
        <taxon>Bacteria</taxon>
        <taxon>Bacillati</taxon>
        <taxon>Bacillota</taxon>
        <taxon>Clostridia</taxon>
        <taxon>Eubacteriales</taxon>
        <taxon>Proteinivoracaceae</taxon>
        <taxon>Alkalicella</taxon>
    </lineage>
</organism>
<dbReference type="AlphaFoldDB" id="A0A7G9W924"/>
<evidence type="ECO:0008006" key="4">
    <source>
        <dbReference type="Google" id="ProtNLM"/>
    </source>
</evidence>
<keyword evidence="1" id="KW-0472">Membrane</keyword>
<feature type="transmembrane region" description="Helical" evidence="1">
    <location>
        <begin position="57"/>
        <end position="74"/>
    </location>
</feature>
<feature type="transmembrane region" description="Helical" evidence="1">
    <location>
        <begin position="32"/>
        <end position="51"/>
    </location>
</feature>
<name>A0A7G9W924_ALKCA</name>
<sequence>MNKERILSILNNSLAVIKSSYSKFSTYCNKQVFATSTMLVGLFILVLNLTLSSRLVMVYPFILGIFFLVLYFIYRRNHYFSFMASHMLSLGLYIILLLTDLFPDGGDSAVVFFVGSGFLVFYALEGKWKDYWPLIPGITISLFGALLYLHTTNTVQMNFIVLIGKFWPLTIVLFGLISLFINPLKSICNQFIKKIQA</sequence>
<keyword evidence="1" id="KW-1133">Transmembrane helix</keyword>
<dbReference type="KEGG" id="acae:HYG86_10640"/>
<proteinExistence type="predicted"/>
<dbReference type="RefSeq" id="WP_213165551.1">
    <property type="nucleotide sequence ID" value="NZ_CP058559.1"/>
</dbReference>
<keyword evidence="1" id="KW-0812">Transmembrane</keyword>
<feature type="transmembrane region" description="Helical" evidence="1">
    <location>
        <begin position="79"/>
        <end position="99"/>
    </location>
</feature>
<protein>
    <recommendedName>
        <fullName evidence="4">DUF5668 domain-containing protein</fullName>
    </recommendedName>
</protein>
<gene>
    <name evidence="2" type="ORF">HYG86_10640</name>
</gene>
<feature type="transmembrane region" description="Helical" evidence="1">
    <location>
        <begin position="131"/>
        <end position="151"/>
    </location>
</feature>
<evidence type="ECO:0000313" key="2">
    <source>
        <dbReference type="EMBL" id="QNO15186.1"/>
    </source>
</evidence>
<keyword evidence="3" id="KW-1185">Reference proteome</keyword>
<dbReference type="EMBL" id="CP058559">
    <property type="protein sequence ID" value="QNO15186.1"/>
    <property type="molecule type" value="Genomic_DNA"/>
</dbReference>
<evidence type="ECO:0000313" key="3">
    <source>
        <dbReference type="Proteomes" id="UP000516160"/>
    </source>
</evidence>